<dbReference type="AlphaFoldDB" id="A0A9D1D4C9"/>
<accession>A0A9D1D4C9</accession>
<proteinExistence type="predicted"/>
<organism evidence="1 2">
    <name type="scientific">Candidatus Aveggerthella stercoripullorum</name>
    <dbReference type="NCBI Taxonomy" id="2840688"/>
    <lineage>
        <taxon>Bacteria</taxon>
        <taxon>Bacillati</taxon>
        <taxon>Actinomycetota</taxon>
        <taxon>Coriobacteriia</taxon>
        <taxon>Eggerthellales</taxon>
        <taxon>Eggerthellaceae</taxon>
        <taxon>Eggerthellaceae incertae sedis</taxon>
        <taxon>Candidatus Aveggerthella</taxon>
    </lineage>
</organism>
<protein>
    <submittedName>
        <fullName evidence="1">Uncharacterized protein</fullName>
    </submittedName>
</protein>
<name>A0A9D1D4C9_9ACTN</name>
<sequence>MVCQSGISALSGIPLFCARFELREARIMQRPYRLRSSSRKVNIVRGPYRAKSISFEARIAQSPHCFVREDDFAACALFFLGLRAHLCPCAVFDGPLGQKEREW</sequence>
<evidence type="ECO:0000313" key="1">
    <source>
        <dbReference type="EMBL" id="HIR01412.1"/>
    </source>
</evidence>
<dbReference type="Proteomes" id="UP000824261">
    <property type="component" value="Unassembled WGS sequence"/>
</dbReference>
<dbReference type="EMBL" id="DVGB01000049">
    <property type="protein sequence ID" value="HIR01412.1"/>
    <property type="molecule type" value="Genomic_DNA"/>
</dbReference>
<reference evidence="1" key="2">
    <citation type="journal article" date="2021" name="PeerJ">
        <title>Extensive microbial diversity within the chicken gut microbiome revealed by metagenomics and culture.</title>
        <authorList>
            <person name="Gilroy R."/>
            <person name="Ravi A."/>
            <person name="Getino M."/>
            <person name="Pursley I."/>
            <person name="Horton D.L."/>
            <person name="Alikhan N.F."/>
            <person name="Baker D."/>
            <person name="Gharbi K."/>
            <person name="Hall N."/>
            <person name="Watson M."/>
            <person name="Adriaenssens E.M."/>
            <person name="Foster-Nyarko E."/>
            <person name="Jarju S."/>
            <person name="Secka A."/>
            <person name="Antonio M."/>
            <person name="Oren A."/>
            <person name="Chaudhuri R.R."/>
            <person name="La Ragione R."/>
            <person name="Hildebrand F."/>
            <person name="Pallen M.J."/>
        </authorList>
    </citation>
    <scope>NUCLEOTIDE SEQUENCE</scope>
    <source>
        <strain evidence="1">ChiGjej1B1-2707</strain>
    </source>
</reference>
<reference evidence="1" key="1">
    <citation type="submission" date="2020-10" db="EMBL/GenBank/DDBJ databases">
        <authorList>
            <person name="Gilroy R."/>
        </authorList>
    </citation>
    <scope>NUCLEOTIDE SEQUENCE</scope>
    <source>
        <strain evidence="1">ChiGjej1B1-2707</strain>
    </source>
</reference>
<gene>
    <name evidence="1" type="ORF">IAA69_04035</name>
</gene>
<comment type="caution">
    <text evidence="1">The sequence shown here is derived from an EMBL/GenBank/DDBJ whole genome shotgun (WGS) entry which is preliminary data.</text>
</comment>
<evidence type="ECO:0000313" key="2">
    <source>
        <dbReference type="Proteomes" id="UP000824261"/>
    </source>
</evidence>